<dbReference type="PANTHER" id="PTHR12110">
    <property type="entry name" value="HYDROXYPYRUVATE ISOMERASE"/>
    <property type="match status" value="1"/>
</dbReference>
<evidence type="ECO:0000259" key="1">
    <source>
        <dbReference type="Pfam" id="PF01261"/>
    </source>
</evidence>
<dbReference type="AlphaFoldDB" id="A0A6J6CYT3"/>
<organism evidence="2">
    <name type="scientific">freshwater metagenome</name>
    <dbReference type="NCBI Taxonomy" id="449393"/>
    <lineage>
        <taxon>unclassified sequences</taxon>
        <taxon>metagenomes</taxon>
        <taxon>ecological metagenomes</taxon>
    </lineage>
</organism>
<name>A0A6J6CYT3_9ZZZZ</name>
<dbReference type="InterPro" id="IPR050312">
    <property type="entry name" value="IolE/XylAMocC-like"/>
</dbReference>
<dbReference type="Pfam" id="PF01261">
    <property type="entry name" value="AP_endonuc_2"/>
    <property type="match status" value="1"/>
</dbReference>
<accession>A0A6J6CYT3</accession>
<dbReference type="PANTHER" id="PTHR12110:SF41">
    <property type="entry name" value="INOSOSE DEHYDRATASE"/>
    <property type="match status" value="1"/>
</dbReference>
<dbReference type="EMBL" id="CAEZSX010000091">
    <property type="protein sequence ID" value="CAB4556306.1"/>
    <property type="molecule type" value="Genomic_DNA"/>
</dbReference>
<proteinExistence type="predicted"/>
<sequence>MTRPAISVQLYSVRDHLASDFDRTLVKLAELGFRSVEPFGLPSETSKLKQALLGAGLRAPTAHGSVLADPEAAVSAAVELGTTLLIDPYQPEEIFQSDSKLSQLADQLSAAAEIGKQHGISIGYHNHDHEIRNEIGGVPALIELAKRTSQDVVFEVDLFWCQVGKFNPAEILKALEGRVVALHAKDAPAGGGVSDQVPLGNGSVNILECINMVPNAQVVIEFDEYAGDLFAAIESSLEYLNSNGVK</sequence>
<evidence type="ECO:0000313" key="2">
    <source>
        <dbReference type="EMBL" id="CAB4556306.1"/>
    </source>
</evidence>
<dbReference type="Gene3D" id="3.20.20.150">
    <property type="entry name" value="Divalent-metal-dependent TIM barrel enzymes"/>
    <property type="match status" value="1"/>
</dbReference>
<dbReference type="InterPro" id="IPR036237">
    <property type="entry name" value="Xyl_isomerase-like_sf"/>
</dbReference>
<reference evidence="2" key="1">
    <citation type="submission" date="2020-05" db="EMBL/GenBank/DDBJ databases">
        <authorList>
            <person name="Chiriac C."/>
            <person name="Salcher M."/>
            <person name="Ghai R."/>
            <person name="Kavagutti S V."/>
        </authorList>
    </citation>
    <scope>NUCLEOTIDE SEQUENCE</scope>
</reference>
<dbReference type="InterPro" id="IPR013022">
    <property type="entry name" value="Xyl_isomerase-like_TIM-brl"/>
</dbReference>
<gene>
    <name evidence="2" type="ORF">UFOPK1537_00628</name>
</gene>
<protein>
    <submittedName>
        <fullName evidence="2">Unannotated protein</fullName>
    </submittedName>
</protein>
<dbReference type="SUPFAM" id="SSF51658">
    <property type="entry name" value="Xylose isomerase-like"/>
    <property type="match status" value="1"/>
</dbReference>
<feature type="domain" description="Xylose isomerase-like TIM barrel" evidence="1">
    <location>
        <begin position="28"/>
        <end position="213"/>
    </location>
</feature>